<evidence type="ECO:0000313" key="3">
    <source>
        <dbReference type="Proteomes" id="UP000284465"/>
    </source>
</evidence>
<dbReference type="CDD" id="cd05006">
    <property type="entry name" value="SIS_GmhA"/>
    <property type="match status" value="1"/>
</dbReference>
<dbReference type="Pfam" id="PF13580">
    <property type="entry name" value="SIS_2"/>
    <property type="match status" value="1"/>
</dbReference>
<name>A0A1Q6SFF2_9FIRM</name>
<dbReference type="PANTHER" id="PTHR30390">
    <property type="entry name" value="SEDOHEPTULOSE 7-PHOSPHATE ISOMERASE / DNAA INITIATOR-ASSOCIATING FACTOR FOR REPLICATION INITIATION"/>
    <property type="match status" value="1"/>
</dbReference>
<dbReference type="InterPro" id="IPR046348">
    <property type="entry name" value="SIS_dom_sf"/>
</dbReference>
<accession>A0A1Q6SFF2</accession>
<reference evidence="2 3" key="1">
    <citation type="submission" date="2018-08" db="EMBL/GenBank/DDBJ databases">
        <title>A genome reference for cultivated species of the human gut microbiota.</title>
        <authorList>
            <person name="Zou Y."/>
            <person name="Xue W."/>
            <person name="Luo G."/>
        </authorList>
    </citation>
    <scope>NUCLEOTIDE SEQUENCE [LARGE SCALE GENOMIC DNA]</scope>
    <source>
        <strain evidence="2 3">AM43-11</strain>
    </source>
</reference>
<organism evidence="2 3">
    <name type="scientific">Roseburia intestinalis</name>
    <dbReference type="NCBI Taxonomy" id="166486"/>
    <lineage>
        <taxon>Bacteria</taxon>
        <taxon>Bacillati</taxon>
        <taxon>Bacillota</taxon>
        <taxon>Clostridia</taxon>
        <taxon>Lachnospirales</taxon>
        <taxon>Lachnospiraceae</taxon>
        <taxon>Roseburia</taxon>
    </lineage>
</organism>
<sequence>MQDKKVESFVNELVERYPRLIVVKKEIEDGYEVLKNSYQSGGKLLIAGNGGSCADSEHIVGELMKGFCLARKVPDAFSDALKEIDQEMGADLAAKLQGALPAIALDNHNALNTAYSNDVDGLLCYAQQVYGYGTAEDVFLGISTSGNSKNILNAAIVAKAKGMKVIGLTGEGGGKLANLSDVVIKVPEKETFKIQELHLPVYHCLCLMLEREFF</sequence>
<evidence type="ECO:0000313" key="2">
    <source>
        <dbReference type="EMBL" id="RHA67616.1"/>
    </source>
</evidence>
<dbReference type="Proteomes" id="UP000284465">
    <property type="component" value="Unassembled WGS sequence"/>
</dbReference>
<dbReference type="InterPro" id="IPR001347">
    <property type="entry name" value="SIS_dom"/>
</dbReference>
<dbReference type="PANTHER" id="PTHR30390:SF6">
    <property type="entry name" value="DNAA INITIATOR-ASSOCIATING PROTEIN DIAA"/>
    <property type="match status" value="1"/>
</dbReference>
<dbReference type="EMBL" id="QSFP01000007">
    <property type="protein sequence ID" value="RHA67616.1"/>
    <property type="molecule type" value="Genomic_DNA"/>
</dbReference>
<gene>
    <name evidence="2" type="ORF">DW927_07775</name>
</gene>
<proteinExistence type="predicted"/>
<dbReference type="InterPro" id="IPR035461">
    <property type="entry name" value="GmhA/DiaA"/>
</dbReference>
<dbReference type="Gene3D" id="3.40.50.10490">
    <property type="entry name" value="Glucose-6-phosphate isomerase like protein, domain 1"/>
    <property type="match status" value="1"/>
</dbReference>
<dbReference type="SUPFAM" id="SSF53697">
    <property type="entry name" value="SIS domain"/>
    <property type="match status" value="1"/>
</dbReference>
<feature type="domain" description="SIS" evidence="1">
    <location>
        <begin position="34"/>
        <end position="214"/>
    </location>
</feature>
<dbReference type="PROSITE" id="PS51464">
    <property type="entry name" value="SIS"/>
    <property type="match status" value="1"/>
</dbReference>
<evidence type="ECO:0000259" key="1">
    <source>
        <dbReference type="PROSITE" id="PS51464"/>
    </source>
</evidence>
<comment type="caution">
    <text evidence="2">The sequence shown here is derived from an EMBL/GenBank/DDBJ whole genome shotgun (WGS) entry which is preliminary data.</text>
</comment>
<dbReference type="GO" id="GO:0097367">
    <property type="term" value="F:carbohydrate derivative binding"/>
    <property type="evidence" value="ECO:0007669"/>
    <property type="project" value="InterPro"/>
</dbReference>
<dbReference type="AlphaFoldDB" id="A0A1Q6SFF2"/>
<dbReference type="InterPro" id="IPR050099">
    <property type="entry name" value="SIS_GmhA/DiaA_subfam"/>
</dbReference>
<protein>
    <submittedName>
        <fullName evidence="2">SIS domain-containing protein</fullName>
    </submittedName>
</protein>
<dbReference type="GO" id="GO:1901135">
    <property type="term" value="P:carbohydrate derivative metabolic process"/>
    <property type="evidence" value="ECO:0007669"/>
    <property type="project" value="InterPro"/>
</dbReference>